<dbReference type="InterPro" id="IPR014922">
    <property type="entry name" value="YdhG-like"/>
</dbReference>
<reference evidence="2 3" key="1">
    <citation type="submission" date="2019-05" db="EMBL/GenBank/DDBJ databases">
        <title>Complete genome sequence of Pseudoalteromonas sp. 16-SW-7(T) isolated from the Okhotsk Sea, Russia.</title>
        <authorList>
            <person name="Nguyen T.H."/>
            <person name="Nedashkovskaya O.I."/>
            <person name="Kim S.-G."/>
        </authorList>
    </citation>
    <scope>NUCLEOTIDE SEQUENCE [LARGE SCALE GENOMIC DNA]</scope>
    <source>
        <strain evidence="2 3">16-SW-7</strain>
    </source>
</reference>
<proteinExistence type="predicted"/>
<evidence type="ECO:0000259" key="1">
    <source>
        <dbReference type="Pfam" id="PF08818"/>
    </source>
</evidence>
<gene>
    <name evidence="2" type="ORF">FFU37_14390</name>
</gene>
<dbReference type="GeneID" id="88776848"/>
<name>A0A4P9J4F3_9GAMM</name>
<feature type="domain" description="YdhG-like" evidence="1">
    <location>
        <begin position="18"/>
        <end position="117"/>
    </location>
</feature>
<protein>
    <submittedName>
        <fullName evidence="2">DUF1801 domain-containing protein</fullName>
    </submittedName>
</protein>
<dbReference type="Gene3D" id="3.90.1150.200">
    <property type="match status" value="1"/>
</dbReference>
<accession>A0A4P9J4F3</accession>
<dbReference type="RefSeq" id="WP_138489766.1">
    <property type="nucleotide sequence ID" value="NZ_CP040558.1"/>
</dbReference>
<dbReference type="Proteomes" id="UP000310065">
    <property type="component" value="Chromosome L1"/>
</dbReference>
<dbReference type="AlphaFoldDB" id="A0A4P9J4F3"/>
<dbReference type="Pfam" id="PF08818">
    <property type="entry name" value="DUF1801"/>
    <property type="match status" value="1"/>
</dbReference>
<dbReference type="EMBL" id="CP040558">
    <property type="protein sequence ID" value="QCU75574.1"/>
    <property type="molecule type" value="Genomic_DNA"/>
</dbReference>
<sequence>MNTEIENIFNNYPEIVKTKLIKLRELIYTVAQEQNLGAVEESLKWGEPSYNTINGSPIRVGFKGSSCYLFFHCQSKLVSTFRELYSHTLTFEGNRAIVFNSEKPLPEYPVKECIKLALTYHKVKRLPLLGASL</sequence>
<organism evidence="2 3">
    <name type="scientific">Pseudoalteromonas distincta</name>
    <dbReference type="NCBI Taxonomy" id="77608"/>
    <lineage>
        <taxon>Bacteria</taxon>
        <taxon>Pseudomonadati</taxon>
        <taxon>Pseudomonadota</taxon>
        <taxon>Gammaproteobacteria</taxon>
        <taxon>Alteromonadales</taxon>
        <taxon>Pseudoalteromonadaceae</taxon>
        <taxon>Pseudoalteromonas</taxon>
    </lineage>
</organism>
<dbReference type="SUPFAM" id="SSF159888">
    <property type="entry name" value="YdhG-like"/>
    <property type="match status" value="1"/>
</dbReference>
<evidence type="ECO:0000313" key="2">
    <source>
        <dbReference type="EMBL" id="QCU75574.1"/>
    </source>
</evidence>
<dbReference type="KEGG" id="pdv:FFU37_14390"/>
<evidence type="ECO:0000313" key="3">
    <source>
        <dbReference type="Proteomes" id="UP000310065"/>
    </source>
</evidence>